<keyword evidence="2" id="KW-1185">Reference proteome</keyword>
<comment type="caution">
    <text evidence="1">The sequence shown here is derived from an EMBL/GenBank/DDBJ whole genome shotgun (WGS) entry which is preliminary data.</text>
</comment>
<dbReference type="Proteomes" id="UP001396334">
    <property type="component" value="Unassembled WGS sequence"/>
</dbReference>
<evidence type="ECO:0000313" key="2">
    <source>
        <dbReference type="Proteomes" id="UP001396334"/>
    </source>
</evidence>
<protein>
    <submittedName>
        <fullName evidence="1">Uncharacterized protein</fullName>
    </submittedName>
</protein>
<reference evidence="1 2" key="1">
    <citation type="journal article" date="2024" name="G3 (Bethesda)">
        <title>Genome assembly of Hibiscus sabdariffa L. provides insights into metabolisms of medicinal natural products.</title>
        <authorList>
            <person name="Kim T."/>
        </authorList>
    </citation>
    <scope>NUCLEOTIDE SEQUENCE [LARGE SCALE GENOMIC DNA]</scope>
    <source>
        <strain evidence="1">TK-2024</strain>
        <tissue evidence="1">Old leaves</tissue>
    </source>
</reference>
<sequence>MDVSSSLFTSTPVHVVHSLAKQTGNHYHLGQAYSIQQNSGQANSDHLESSSAFEVQIDGGCAQTEHSGSTSIERNGVYVEEGHDILNSFIEIVNSSHYQIFGSTIQRCQSTFNIA</sequence>
<accession>A0ABR2QB45</accession>
<gene>
    <name evidence="1" type="ORF">V6N11_012280</name>
</gene>
<dbReference type="EMBL" id="JBBPBN010000042">
    <property type="protein sequence ID" value="KAK8997740.1"/>
    <property type="molecule type" value="Genomic_DNA"/>
</dbReference>
<evidence type="ECO:0000313" key="1">
    <source>
        <dbReference type="EMBL" id="KAK8997740.1"/>
    </source>
</evidence>
<organism evidence="1 2">
    <name type="scientific">Hibiscus sabdariffa</name>
    <name type="common">roselle</name>
    <dbReference type="NCBI Taxonomy" id="183260"/>
    <lineage>
        <taxon>Eukaryota</taxon>
        <taxon>Viridiplantae</taxon>
        <taxon>Streptophyta</taxon>
        <taxon>Embryophyta</taxon>
        <taxon>Tracheophyta</taxon>
        <taxon>Spermatophyta</taxon>
        <taxon>Magnoliopsida</taxon>
        <taxon>eudicotyledons</taxon>
        <taxon>Gunneridae</taxon>
        <taxon>Pentapetalae</taxon>
        <taxon>rosids</taxon>
        <taxon>malvids</taxon>
        <taxon>Malvales</taxon>
        <taxon>Malvaceae</taxon>
        <taxon>Malvoideae</taxon>
        <taxon>Hibiscus</taxon>
    </lineage>
</organism>
<proteinExistence type="predicted"/>
<name>A0ABR2QB45_9ROSI</name>